<evidence type="ECO:0000313" key="3">
    <source>
        <dbReference type="EMBL" id="TNM37456.1"/>
    </source>
</evidence>
<proteinExistence type="inferred from homology"/>
<dbReference type="AlphaFoldDB" id="A0A5C4VPN7"/>
<dbReference type="Gene3D" id="3.40.50.620">
    <property type="entry name" value="HUPs"/>
    <property type="match status" value="1"/>
</dbReference>
<accession>A0A5C4VPN7</accession>
<dbReference type="InterPro" id="IPR006015">
    <property type="entry name" value="Universal_stress_UspA"/>
</dbReference>
<dbReference type="OrthoDB" id="5419113at2"/>
<evidence type="ECO:0000259" key="2">
    <source>
        <dbReference type="Pfam" id="PF00582"/>
    </source>
</evidence>
<protein>
    <submittedName>
        <fullName evidence="3">Universal stress protein</fullName>
    </submittedName>
</protein>
<comment type="caution">
    <text evidence="3">The sequence shown here is derived from an EMBL/GenBank/DDBJ whole genome shotgun (WGS) entry which is preliminary data.</text>
</comment>
<dbReference type="PANTHER" id="PTHR46268:SF6">
    <property type="entry name" value="UNIVERSAL STRESS PROTEIN UP12"/>
    <property type="match status" value="1"/>
</dbReference>
<evidence type="ECO:0000256" key="1">
    <source>
        <dbReference type="ARBA" id="ARBA00008791"/>
    </source>
</evidence>
<dbReference type="PANTHER" id="PTHR46268">
    <property type="entry name" value="STRESS RESPONSE PROTEIN NHAX"/>
    <property type="match status" value="1"/>
</dbReference>
<evidence type="ECO:0000313" key="4">
    <source>
        <dbReference type="Proteomes" id="UP000313231"/>
    </source>
</evidence>
<name>A0A5C4VPN7_9ACTN</name>
<organism evidence="3 4">
    <name type="scientific">Nocardioides albidus</name>
    <dbReference type="NCBI Taxonomy" id="1517589"/>
    <lineage>
        <taxon>Bacteria</taxon>
        <taxon>Bacillati</taxon>
        <taxon>Actinomycetota</taxon>
        <taxon>Actinomycetes</taxon>
        <taxon>Propionibacteriales</taxon>
        <taxon>Nocardioidaceae</taxon>
        <taxon>Nocardioides</taxon>
    </lineage>
</organism>
<keyword evidence="4" id="KW-1185">Reference proteome</keyword>
<gene>
    <name evidence="3" type="ORF">FHP29_16660</name>
</gene>
<dbReference type="Proteomes" id="UP000313231">
    <property type="component" value="Unassembled WGS sequence"/>
</dbReference>
<dbReference type="EMBL" id="VDMP01000026">
    <property type="protein sequence ID" value="TNM37456.1"/>
    <property type="molecule type" value="Genomic_DNA"/>
</dbReference>
<dbReference type="RefSeq" id="WP_139624004.1">
    <property type="nucleotide sequence ID" value="NZ_VDMP01000026.1"/>
</dbReference>
<dbReference type="InterPro" id="IPR014729">
    <property type="entry name" value="Rossmann-like_a/b/a_fold"/>
</dbReference>
<comment type="similarity">
    <text evidence="1">Belongs to the universal stress protein A family.</text>
</comment>
<dbReference type="SUPFAM" id="SSF52402">
    <property type="entry name" value="Adenine nucleotide alpha hydrolases-like"/>
    <property type="match status" value="1"/>
</dbReference>
<dbReference type="Pfam" id="PF00582">
    <property type="entry name" value="Usp"/>
    <property type="match status" value="1"/>
</dbReference>
<dbReference type="InterPro" id="IPR006016">
    <property type="entry name" value="UspA"/>
</dbReference>
<dbReference type="PRINTS" id="PR01438">
    <property type="entry name" value="UNVRSLSTRESS"/>
</dbReference>
<reference evidence="3 4" key="1">
    <citation type="journal article" date="2016" name="Int. J. Syst. Evol. Microbiol.">
        <title>Nocardioides albidus sp. nov., an actinobacterium isolated from garden soil.</title>
        <authorList>
            <person name="Singh H."/>
            <person name="Du J."/>
            <person name="Trinh H."/>
            <person name="Won K."/>
            <person name="Yang J.E."/>
            <person name="Yin C."/>
            <person name="Kook M."/>
            <person name="Yi T.H."/>
        </authorList>
    </citation>
    <scope>NUCLEOTIDE SEQUENCE [LARGE SCALE GENOMIC DNA]</scope>
    <source>
        <strain evidence="3 4">CCTCC AB 2015297</strain>
    </source>
</reference>
<feature type="domain" description="UspA" evidence="2">
    <location>
        <begin position="19"/>
        <end position="143"/>
    </location>
</feature>
<dbReference type="CDD" id="cd00293">
    <property type="entry name" value="USP-like"/>
    <property type="match status" value="1"/>
</dbReference>
<sequence>MSTPSNPGNPGNPGTTGSVVVAYSADRYGETAVAHAAEQARKEGARLVVVNATLGSSLVDNRFAHDADIAALHDRLTAEGLEVVVRHDVVNDVADAVVAAADEEQASLIVVGIRHRSPVGKLLLGSVAQKIILTAHCPVLAVKPSS</sequence>